<accession>A0A6C0IUY8</accession>
<evidence type="ECO:0000256" key="1">
    <source>
        <dbReference type="SAM" id="MobiDB-lite"/>
    </source>
</evidence>
<dbReference type="AlphaFoldDB" id="A0A6C0IUY8"/>
<protein>
    <submittedName>
        <fullName evidence="2">Uncharacterized protein</fullName>
    </submittedName>
</protein>
<dbReference type="EMBL" id="MN740269">
    <property type="protein sequence ID" value="QHT96902.1"/>
    <property type="molecule type" value="Genomic_DNA"/>
</dbReference>
<name>A0A6C0IUY8_9ZZZZ</name>
<reference evidence="2" key="1">
    <citation type="journal article" date="2020" name="Nature">
        <title>Giant virus diversity and host interactions through global metagenomics.</title>
        <authorList>
            <person name="Schulz F."/>
            <person name="Roux S."/>
            <person name="Paez-Espino D."/>
            <person name="Jungbluth S."/>
            <person name="Walsh D.A."/>
            <person name="Denef V.J."/>
            <person name="McMahon K.D."/>
            <person name="Konstantinidis K.T."/>
            <person name="Eloe-Fadrosh E.A."/>
            <person name="Kyrpides N.C."/>
            <person name="Woyke T."/>
        </authorList>
    </citation>
    <scope>NUCLEOTIDE SEQUENCE</scope>
    <source>
        <strain evidence="2">GVMAG-M-3300024336-7</strain>
    </source>
</reference>
<feature type="region of interest" description="Disordered" evidence="1">
    <location>
        <begin position="190"/>
        <end position="212"/>
    </location>
</feature>
<evidence type="ECO:0000313" key="2">
    <source>
        <dbReference type="EMBL" id="QHT96902.1"/>
    </source>
</evidence>
<organism evidence="2">
    <name type="scientific">viral metagenome</name>
    <dbReference type="NCBI Taxonomy" id="1070528"/>
    <lineage>
        <taxon>unclassified sequences</taxon>
        <taxon>metagenomes</taxon>
        <taxon>organismal metagenomes</taxon>
    </lineage>
</organism>
<proteinExistence type="predicted"/>
<sequence>MSDPSDEYVPPPGEVVGDMSTFGLSQVESAIMVGKNEYAKSYMLVYIASAEDKTEDERTVAQAHLFGALLEHEEIDPGYSVIIIQQPSKEDIPYAMRYLLTRTDEPVLPETRDRYTAFLETLQECCEQDPGTKLMTVTTGIRRGGEGGQDDIETRIHKELQLSLLRDGLMNLGAILSRGPSLKIYSLRVEKDNPKDPAPPQDPIGTERLTEK</sequence>